<dbReference type="AlphaFoldDB" id="A0A9D2AUY2"/>
<feature type="transmembrane region" description="Helical" evidence="2">
    <location>
        <begin position="89"/>
        <end position="111"/>
    </location>
</feature>
<feature type="transmembrane region" description="Helical" evidence="2">
    <location>
        <begin position="60"/>
        <end position="77"/>
    </location>
</feature>
<feature type="compositionally biased region" description="Basic and acidic residues" evidence="1">
    <location>
        <begin position="236"/>
        <end position="245"/>
    </location>
</feature>
<sequence>MKSSRFFTSRNIAFLAVLLALVIVLQIWASAIPLGATRISLTLIPIVLGAVLLGPAAGAFLGAAFGVVVVVVAVAGGDPFTLTLLSDHPALTVLLCLVKGAAAGAAAGLLFKLVRRKNEYAAVFAAALSAPVVNTGLFILGALLMSDTIGEKFVADGTTVLYFLVIGCAGLNFVVEFIVNAVASPAIYTVERLIERRVLKGKKAAPKQDGEPPVQSAMPAQSGMPAGDNRPAQGGKRAEVPETKS</sequence>
<feature type="transmembrane region" description="Helical" evidence="2">
    <location>
        <begin position="160"/>
        <end position="190"/>
    </location>
</feature>
<keyword evidence="2" id="KW-1133">Transmembrane helix</keyword>
<feature type="region of interest" description="Disordered" evidence="1">
    <location>
        <begin position="201"/>
        <end position="245"/>
    </location>
</feature>
<accession>A0A9D2AUY2</accession>
<dbReference type="EMBL" id="DXEW01000029">
    <property type="protein sequence ID" value="HIX50860.1"/>
    <property type="molecule type" value="Genomic_DNA"/>
</dbReference>
<keyword evidence="2" id="KW-0812">Transmembrane</keyword>
<dbReference type="GO" id="GO:0022857">
    <property type="term" value="F:transmembrane transporter activity"/>
    <property type="evidence" value="ECO:0007669"/>
    <property type="project" value="InterPro"/>
</dbReference>
<reference evidence="3" key="2">
    <citation type="submission" date="2021-04" db="EMBL/GenBank/DDBJ databases">
        <authorList>
            <person name="Gilroy R."/>
        </authorList>
    </citation>
    <scope>NUCLEOTIDE SEQUENCE</scope>
    <source>
        <strain evidence="3">2189</strain>
    </source>
</reference>
<evidence type="ECO:0000313" key="3">
    <source>
        <dbReference type="EMBL" id="HIX50860.1"/>
    </source>
</evidence>
<dbReference type="Gene3D" id="1.10.1760.20">
    <property type="match status" value="1"/>
</dbReference>
<gene>
    <name evidence="3" type="ORF">H9851_06235</name>
</gene>
<evidence type="ECO:0000256" key="2">
    <source>
        <dbReference type="SAM" id="Phobius"/>
    </source>
</evidence>
<organism evidence="3 4">
    <name type="scientific">Candidatus Borkfalkia faecavium</name>
    <dbReference type="NCBI Taxonomy" id="2838508"/>
    <lineage>
        <taxon>Bacteria</taxon>
        <taxon>Bacillati</taxon>
        <taxon>Bacillota</taxon>
        <taxon>Clostridia</taxon>
        <taxon>Christensenellales</taxon>
        <taxon>Christensenellaceae</taxon>
        <taxon>Candidatus Borkfalkia</taxon>
    </lineage>
</organism>
<proteinExistence type="predicted"/>
<reference evidence="3" key="1">
    <citation type="journal article" date="2021" name="PeerJ">
        <title>Extensive microbial diversity within the chicken gut microbiome revealed by metagenomics and culture.</title>
        <authorList>
            <person name="Gilroy R."/>
            <person name="Ravi A."/>
            <person name="Getino M."/>
            <person name="Pursley I."/>
            <person name="Horton D.L."/>
            <person name="Alikhan N.F."/>
            <person name="Baker D."/>
            <person name="Gharbi K."/>
            <person name="Hall N."/>
            <person name="Watson M."/>
            <person name="Adriaenssens E.M."/>
            <person name="Foster-Nyarko E."/>
            <person name="Jarju S."/>
            <person name="Secka A."/>
            <person name="Antonio M."/>
            <person name="Oren A."/>
            <person name="Chaudhuri R.R."/>
            <person name="La Ragione R."/>
            <person name="Hildebrand F."/>
            <person name="Pallen M.J."/>
        </authorList>
    </citation>
    <scope>NUCLEOTIDE SEQUENCE</scope>
    <source>
        <strain evidence="3">2189</strain>
    </source>
</reference>
<dbReference type="Proteomes" id="UP000886847">
    <property type="component" value="Unassembled WGS sequence"/>
</dbReference>
<evidence type="ECO:0000256" key="1">
    <source>
        <dbReference type="SAM" id="MobiDB-lite"/>
    </source>
</evidence>
<evidence type="ECO:0000313" key="4">
    <source>
        <dbReference type="Proteomes" id="UP000886847"/>
    </source>
</evidence>
<comment type="caution">
    <text evidence="3">The sequence shown here is derived from an EMBL/GenBank/DDBJ whole genome shotgun (WGS) entry which is preliminary data.</text>
</comment>
<dbReference type="Pfam" id="PF12822">
    <property type="entry name" value="ECF_trnsprt"/>
    <property type="match status" value="1"/>
</dbReference>
<dbReference type="InterPro" id="IPR024529">
    <property type="entry name" value="ECF_trnsprt_substrate-spec"/>
</dbReference>
<keyword evidence="2" id="KW-0472">Membrane</keyword>
<feature type="transmembrane region" description="Helical" evidence="2">
    <location>
        <begin position="12"/>
        <end position="29"/>
    </location>
</feature>
<feature type="transmembrane region" description="Helical" evidence="2">
    <location>
        <begin position="123"/>
        <end position="145"/>
    </location>
</feature>
<protein>
    <submittedName>
        <fullName evidence="3">ECF transporter S component</fullName>
    </submittedName>
</protein>
<feature type="transmembrane region" description="Helical" evidence="2">
    <location>
        <begin position="35"/>
        <end position="53"/>
    </location>
</feature>
<name>A0A9D2AUY2_9FIRM</name>